<evidence type="ECO:0000256" key="1">
    <source>
        <dbReference type="ARBA" id="ARBA00008791"/>
    </source>
</evidence>
<dbReference type="EMBL" id="FOME01000001">
    <property type="protein sequence ID" value="SFC64781.1"/>
    <property type="molecule type" value="Genomic_DNA"/>
</dbReference>
<dbReference type="Pfam" id="PF00582">
    <property type="entry name" value="Usp"/>
    <property type="match status" value="2"/>
</dbReference>
<organism evidence="3 6">
    <name type="scientific">Saccharopolyspora kobensis</name>
    <dbReference type="NCBI Taxonomy" id="146035"/>
    <lineage>
        <taxon>Bacteria</taxon>
        <taxon>Bacillati</taxon>
        <taxon>Actinomycetota</taxon>
        <taxon>Actinomycetes</taxon>
        <taxon>Pseudonocardiales</taxon>
        <taxon>Pseudonocardiaceae</taxon>
        <taxon>Saccharopolyspora</taxon>
    </lineage>
</organism>
<dbReference type="SMR" id="A0A1H5V6D1"/>
<evidence type="ECO:0000313" key="6">
    <source>
        <dbReference type="Proteomes" id="UP000236729"/>
    </source>
</evidence>
<dbReference type="EMBL" id="FNVB01000002">
    <property type="protein sequence ID" value="SEF82783.1"/>
    <property type="molecule type" value="Genomic_DNA"/>
</dbReference>
<name>A0A1H5V6D1_9PSEU</name>
<dbReference type="Proteomes" id="UP000236729">
    <property type="component" value="Unassembled WGS sequence"/>
</dbReference>
<dbReference type="InterPro" id="IPR014729">
    <property type="entry name" value="Rossmann-like_a/b/a_fold"/>
</dbReference>
<feature type="domain" description="UspA" evidence="2">
    <location>
        <begin position="135"/>
        <end position="269"/>
    </location>
</feature>
<evidence type="ECO:0000313" key="5">
    <source>
        <dbReference type="Proteomes" id="UP000199690"/>
    </source>
</evidence>
<dbReference type="InterPro" id="IPR006015">
    <property type="entry name" value="Universal_stress_UspA"/>
</dbReference>
<feature type="domain" description="UspA" evidence="2">
    <location>
        <begin position="7"/>
        <end position="128"/>
    </location>
</feature>
<evidence type="ECO:0000313" key="3">
    <source>
        <dbReference type="EMBL" id="SEF82783.1"/>
    </source>
</evidence>
<protein>
    <submittedName>
        <fullName evidence="3">Nucleotide-binding universal stress protein, UspA family</fullName>
    </submittedName>
</protein>
<dbReference type="InterPro" id="IPR006016">
    <property type="entry name" value="UspA"/>
</dbReference>
<evidence type="ECO:0000259" key="2">
    <source>
        <dbReference type="Pfam" id="PF00582"/>
    </source>
</evidence>
<reference evidence="3" key="1">
    <citation type="submission" date="2016-10" db="EMBL/GenBank/DDBJ databases">
        <authorList>
            <person name="de Groot N.N."/>
        </authorList>
    </citation>
    <scope>NUCLEOTIDE SEQUENCE [LARGE SCALE GENOMIC DNA]</scope>
    <source>
        <strain evidence="3">ATCC 20501</strain>
    </source>
</reference>
<comment type="similarity">
    <text evidence="1">Belongs to the universal stress protein A family.</text>
</comment>
<dbReference type="Proteomes" id="UP000199690">
    <property type="component" value="Unassembled WGS sequence"/>
</dbReference>
<dbReference type="Gene3D" id="3.40.50.620">
    <property type="entry name" value="HUPs"/>
    <property type="match status" value="2"/>
</dbReference>
<dbReference type="PANTHER" id="PTHR46268:SF6">
    <property type="entry name" value="UNIVERSAL STRESS PROTEIN UP12"/>
    <property type="match status" value="1"/>
</dbReference>
<dbReference type="PRINTS" id="PR01438">
    <property type="entry name" value="UNVRSLSTRESS"/>
</dbReference>
<reference evidence="5 6" key="2">
    <citation type="submission" date="2016-10" db="EMBL/GenBank/DDBJ databases">
        <authorList>
            <person name="Varghese N."/>
            <person name="Submissions S."/>
        </authorList>
    </citation>
    <scope>NUCLEOTIDE SEQUENCE [LARGE SCALE GENOMIC DNA]</scope>
    <source>
        <strain evidence="6">ATCC 20501</strain>
        <strain evidence="4 5">CGMCC 4.3529</strain>
    </source>
</reference>
<dbReference type="AlphaFoldDB" id="A0A1H5V6D1"/>
<proteinExistence type="inferred from homology"/>
<gene>
    <name evidence="3" type="ORF">SAMN02982929_00779</name>
    <name evidence="4" type="ORF">SAMN05216506_1011291</name>
</gene>
<evidence type="ECO:0000313" key="4">
    <source>
        <dbReference type="EMBL" id="SFC64781.1"/>
    </source>
</evidence>
<dbReference type="SUPFAM" id="SSF52402">
    <property type="entry name" value="Adenine nucleotide alpha hydrolases-like"/>
    <property type="match status" value="2"/>
</dbReference>
<dbReference type="PANTHER" id="PTHR46268">
    <property type="entry name" value="STRESS RESPONSE PROTEIN NHAX"/>
    <property type="match status" value="1"/>
</dbReference>
<dbReference type="RefSeq" id="WP_093347134.1">
    <property type="nucleotide sequence ID" value="NZ_FNVB01000002.1"/>
</dbReference>
<keyword evidence="5" id="KW-1185">Reference proteome</keyword>
<accession>A0A1H5V6D1</accession>
<sequence>MAADLPVFVGVDGSTHSIGAAMWAAGEADLLRAPELRLVVVSNDPLCDDEAWETVSAVVDRLVSSHPRLEISPEVVHGHPADVLVRRSNEAQLLVVGARGHSSLSAILIGSVSTKVAMHAHCPVVVVRDHRDSGPIVVGLDNSRHSRAALAFAFDAAARHAAGLVAVHVWRDVGYAPSVPTLSLEMTEARQEAQRVLIRQIAGWTEQYPEVPVREVVQRGHPVAELAAAAVDARLLVVGHRGRGEFPGLLGSVAGGVIQHASCPVAVVRGECR</sequence>
<accession>A0A1I1KVL8</accession>